<name>A0A1I5A360_9FLAO</name>
<gene>
    <name evidence="1" type="ORF">SAMN05444143_1236</name>
</gene>
<evidence type="ECO:0000313" key="2">
    <source>
        <dbReference type="Proteomes" id="UP000182961"/>
    </source>
</evidence>
<reference evidence="2" key="1">
    <citation type="submission" date="2016-10" db="EMBL/GenBank/DDBJ databases">
        <authorList>
            <person name="Varghese N."/>
            <person name="Submissions S."/>
        </authorList>
    </citation>
    <scope>NUCLEOTIDE SEQUENCE [LARGE SCALE GENOMIC DNA]</scope>
    <source>
        <strain evidence="2">DSM 4002</strain>
    </source>
</reference>
<organism evidence="1 2">
    <name type="scientific">Flavobacterium succinicans</name>
    <dbReference type="NCBI Taxonomy" id="29536"/>
    <lineage>
        <taxon>Bacteria</taxon>
        <taxon>Pseudomonadati</taxon>
        <taxon>Bacteroidota</taxon>
        <taxon>Flavobacteriia</taxon>
        <taxon>Flavobacteriales</taxon>
        <taxon>Flavobacteriaceae</taxon>
        <taxon>Flavobacterium</taxon>
    </lineage>
</organism>
<accession>A0A1I5A360</accession>
<dbReference type="EMBL" id="FOUT01000023">
    <property type="protein sequence ID" value="SFN56954.1"/>
    <property type="molecule type" value="Genomic_DNA"/>
</dbReference>
<sequence length="43" mass="4761">NVSLHTLTHATSDLGNWFNGKIGLYLEVLANQKNNANLVPNRL</sequence>
<dbReference type="Proteomes" id="UP000182961">
    <property type="component" value="Unassembled WGS sequence"/>
</dbReference>
<feature type="non-terminal residue" evidence="1">
    <location>
        <position position="1"/>
    </location>
</feature>
<proteinExistence type="predicted"/>
<keyword evidence="2" id="KW-1185">Reference proteome</keyword>
<dbReference type="AlphaFoldDB" id="A0A1I5A360"/>
<protein>
    <submittedName>
        <fullName evidence="1">Uncharacterized protein</fullName>
    </submittedName>
</protein>
<evidence type="ECO:0000313" key="1">
    <source>
        <dbReference type="EMBL" id="SFN56954.1"/>
    </source>
</evidence>